<comment type="similarity">
    <text evidence="3 10 11">Belongs to the ATPase epsilon chain family.</text>
</comment>
<dbReference type="GO" id="GO:0005524">
    <property type="term" value="F:ATP binding"/>
    <property type="evidence" value="ECO:0007669"/>
    <property type="project" value="UniProtKB-UniRule"/>
</dbReference>
<evidence type="ECO:0000256" key="8">
    <source>
        <dbReference type="ARBA" id="ARBA00023196"/>
    </source>
</evidence>
<dbReference type="GO" id="GO:0005886">
    <property type="term" value="C:plasma membrane"/>
    <property type="evidence" value="ECO:0007669"/>
    <property type="project" value="UniProtKB-SubCell"/>
</dbReference>
<evidence type="ECO:0000256" key="3">
    <source>
        <dbReference type="ARBA" id="ARBA00005712"/>
    </source>
</evidence>
<evidence type="ECO:0000256" key="11">
    <source>
        <dbReference type="RuleBase" id="RU003656"/>
    </source>
</evidence>
<comment type="caution">
    <text evidence="13">The sequence shown here is derived from an EMBL/GenBank/DDBJ whole genome shotgun (WGS) entry which is preliminary data.</text>
</comment>
<dbReference type="STRING" id="429727.VE26_13300"/>
<dbReference type="PATRIC" id="fig|429727.3.peg.2726"/>
<protein>
    <recommendedName>
        <fullName evidence="10">ATP synthase epsilon chain</fullName>
    </recommendedName>
    <alternativeName>
        <fullName evidence="10">ATP synthase F1 sector epsilon subunit</fullName>
    </alternativeName>
    <alternativeName>
        <fullName evidence="10">F-ATPase epsilon subunit</fullName>
    </alternativeName>
</protein>
<proteinExistence type="inferred from homology"/>
<keyword evidence="7 10" id="KW-0472">Membrane</keyword>
<dbReference type="InterPro" id="IPR036771">
    <property type="entry name" value="ATPsynth_dsu/esu_N"/>
</dbReference>
<dbReference type="CDD" id="cd12152">
    <property type="entry name" value="F1-ATPase_delta"/>
    <property type="match status" value="1"/>
</dbReference>
<dbReference type="PANTHER" id="PTHR13822:SF10">
    <property type="entry name" value="ATP SYNTHASE EPSILON CHAIN, CHLOROPLASTIC"/>
    <property type="match status" value="1"/>
</dbReference>
<keyword evidence="5 10" id="KW-0375">Hydrogen ion transport</keyword>
<evidence type="ECO:0000256" key="10">
    <source>
        <dbReference type="HAMAP-Rule" id="MF_00530"/>
    </source>
</evidence>
<keyword evidence="6 10" id="KW-0406">Ion transport</keyword>
<dbReference type="InterPro" id="IPR001469">
    <property type="entry name" value="ATP_synth_F1_dsu/esu"/>
</dbReference>
<evidence type="ECO:0000313" key="13">
    <source>
        <dbReference type="EMBL" id="KKB07655.1"/>
    </source>
</evidence>
<dbReference type="GO" id="GO:0045259">
    <property type="term" value="C:proton-transporting ATP synthase complex"/>
    <property type="evidence" value="ECO:0007669"/>
    <property type="project" value="UniProtKB-KW"/>
</dbReference>
<evidence type="ECO:0000313" key="14">
    <source>
        <dbReference type="Proteomes" id="UP000033649"/>
    </source>
</evidence>
<dbReference type="GO" id="GO:0046933">
    <property type="term" value="F:proton-transporting ATP synthase activity, rotational mechanism"/>
    <property type="evidence" value="ECO:0007669"/>
    <property type="project" value="UniProtKB-UniRule"/>
</dbReference>
<dbReference type="Gene3D" id="2.60.15.10">
    <property type="entry name" value="F0F1 ATP synthase delta/epsilon subunit, N-terminal"/>
    <property type="match status" value="1"/>
</dbReference>
<organism evidence="13 14">
    <name type="scientific">Devosia chinhatensis</name>
    <dbReference type="NCBI Taxonomy" id="429727"/>
    <lineage>
        <taxon>Bacteria</taxon>
        <taxon>Pseudomonadati</taxon>
        <taxon>Pseudomonadota</taxon>
        <taxon>Alphaproteobacteria</taxon>
        <taxon>Hyphomicrobiales</taxon>
        <taxon>Devosiaceae</taxon>
        <taxon>Devosia</taxon>
    </lineage>
</organism>
<evidence type="ECO:0000259" key="12">
    <source>
        <dbReference type="Pfam" id="PF02823"/>
    </source>
</evidence>
<keyword evidence="14" id="KW-1185">Reference proteome</keyword>
<dbReference type="RefSeq" id="WP_046105685.1">
    <property type="nucleotide sequence ID" value="NZ_JZEY01000061.1"/>
</dbReference>
<comment type="subunit">
    <text evidence="10 11">F-type ATPases have 2 components, CF(1) - the catalytic core - and CF(0) - the membrane proton channel. CF(1) has five subunits: alpha(3), beta(3), gamma(1), delta(1), epsilon(1). CF(0) has three main subunits: a, b and c.</text>
</comment>
<dbReference type="NCBIfam" id="TIGR01216">
    <property type="entry name" value="ATP_synt_epsi"/>
    <property type="match status" value="1"/>
</dbReference>
<accession>A0A0F5FGG2</accession>
<name>A0A0F5FGG2_9HYPH</name>
<dbReference type="InterPro" id="IPR020546">
    <property type="entry name" value="ATP_synth_F1_dsu/esu_N"/>
</dbReference>
<comment type="subcellular location">
    <subcellularLocation>
        <location evidence="10">Cell membrane</location>
        <topology evidence="10">Peripheral membrane protein</topology>
    </subcellularLocation>
    <subcellularLocation>
        <location evidence="2">Endomembrane system</location>
        <topology evidence="2">Peripheral membrane protein</topology>
    </subcellularLocation>
</comment>
<dbReference type="EMBL" id="JZEY01000061">
    <property type="protein sequence ID" value="KKB07655.1"/>
    <property type="molecule type" value="Genomic_DNA"/>
</dbReference>
<evidence type="ECO:0000256" key="1">
    <source>
        <dbReference type="ARBA" id="ARBA00003543"/>
    </source>
</evidence>
<keyword evidence="10" id="KW-1003">Cell membrane</keyword>
<reference evidence="13 14" key="1">
    <citation type="submission" date="2015-03" db="EMBL/GenBank/DDBJ databases">
        <authorList>
            <person name="Hassan Y."/>
            <person name="Lepp D."/>
            <person name="Li X.-Z."/>
            <person name="Zhou T."/>
        </authorList>
    </citation>
    <scope>NUCLEOTIDE SEQUENCE [LARGE SCALE GENOMIC DNA]</scope>
    <source>
        <strain evidence="13 14">IPL18</strain>
    </source>
</reference>
<feature type="domain" description="ATP synthase F1 complex delta/epsilon subunit N-terminal" evidence="12">
    <location>
        <begin position="5"/>
        <end position="83"/>
    </location>
</feature>
<keyword evidence="9 10" id="KW-0066">ATP synthesis</keyword>
<evidence type="ECO:0000256" key="4">
    <source>
        <dbReference type="ARBA" id="ARBA00022448"/>
    </source>
</evidence>
<dbReference type="OrthoDB" id="9799969at2"/>
<sequence>MAEGLKIEIVSPERLVLSEVVQSVTVPGTEGYFTVMADHAPFMTTLRSGFITVTTSTGTANIYFVKGGFADVSPEGLTILAEQSVPFSEFDHADLQTQIKAAQDELGRAETPEDKSYAQEFVSGLLNLAIEAQQLNGTHIH</sequence>
<comment type="function">
    <text evidence="1 10">Produces ATP from ADP in the presence of a proton gradient across the membrane.</text>
</comment>
<gene>
    <name evidence="10" type="primary">atpC</name>
    <name evidence="13" type="ORF">VE26_13300</name>
</gene>
<dbReference type="PANTHER" id="PTHR13822">
    <property type="entry name" value="ATP SYNTHASE DELTA/EPSILON CHAIN"/>
    <property type="match status" value="1"/>
</dbReference>
<evidence type="ECO:0000256" key="2">
    <source>
        <dbReference type="ARBA" id="ARBA00004184"/>
    </source>
</evidence>
<dbReference type="GO" id="GO:0012505">
    <property type="term" value="C:endomembrane system"/>
    <property type="evidence" value="ECO:0007669"/>
    <property type="project" value="UniProtKB-SubCell"/>
</dbReference>
<evidence type="ECO:0000256" key="7">
    <source>
        <dbReference type="ARBA" id="ARBA00023136"/>
    </source>
</evidence>
<dbReference type="Pfam" id="PF02823">
    <property type="entry name" value="ATP-synt_DE_N"/>
    <property type="match status" value="1"/>
</dbReference>
<dbReference type="AlphaFoldDB" id="A0A0F5FGG2"/>
<keyword evidence="4 10" id="KW-0813">Transport</keyword>
<dbReference type="NCBIfam" id="NF001851">
    <property type="entry name" value="PRK00571.2-4"/>
    <property type="match status" value="1"/>
</dbReference>
<evidence type="ECO:0000256" key="9">
    <source>
        <dbReference type="ARBA" id="ARBA00023310"/>
    </source>
</evidence>
<evidence type="ECO:0000256" key="6">
    <source>
        <dbReference type="ARBA" id="ARBA00023065"/>
    </source>
</evidence>
<evidence type="ECO:0000256" key="5">
    <source>
        <dbReference type="ARBA" id="ARBA00022781"/>
    </source>
</evidence>
<keyword evidence="8 10" id="KW-0139">CF(1)</keyword>
<dbReference type="HAMAP" id="MF_00530">
    <property type="entry name" value="ATP_synth_epsil_bac"/>
    <property type="match status" value="1"/>
</dbReference>
<dbReference type="SUPFAM" id="SSF51344">
    <property type="entry name" value="Epsilon subunit of F1F0-ATP synthase N-terminal domain"/>
    <property type="match status" value="1"/>
</dbReference>
<dbReference type="Proteomes" id="UP000033649">
    <property type="component" value="Unassembled WGS sequence"/>
</dbReference>